<dbReference type="Proteomes" id="UP000095285">
    <property type="component" value="Unassembled WGS sequence"/>
</dbReference>
<dbReference type="WBParaSite" id="EN70_7671">
    <property type="protein sequence ID" value="EN70_7671"/>
    <property type="gene ID" value="EN70_7671"/>
</dbReference>
<organism evidence="7 8">
    <name type="scientific">Loa loa</name>
    <name type="common">Eye worm</name>
    <name type="synonym">Filaria loa</name>
    <dbReference type="NCBI Taxonomy" id="7209"/>
    <lineage>
        <taxon>Eukaryota</taxon>
        <taxon>Metazoa</taxon>
        <taxon>Ecdysozoa</taxon>
        <taxon>Nematoda</taxon>
        <taxon>Chromadorea</taxon>
        <taxon>Rhabditida</taxon>
        <taxon>Spirurina</taxon>
        <taxon>Spiruromorpha</taxon>
        <taxon>Filarioidea</taxon>
        <taxon>Onchocercidae</taxon>
        <taxon>Loa</taxon>
    </lineage>
</organism>
<evidence type="ECO:0000256" key="2">
    <source>
        <dbReference type="ARBA" id="ARBA00009583"/>
    </source>
</evidence>
<dbReference type="Pfam" id="PF14857">
    <property type="entry name" value="TMEM151"/>
    <property type="match status" value="1"/>
</dbReference>
<comment type="similarity">
    <text evidence="2">Belongs to the TMEM151 family.</text>
</comment>
<dbReference type="AlphaFoldDB" id="A0A1I7VYG7"/>
<accession>A0A1I7VYG7</accession>
<dbReference type="PANTHER" id="PTHR31893:SF5">
    <property type="entry name" value="TRANSMEMBRANE PROTEIN 151 HOMOLOG"/>
    <property type="match status" value="1"/>
</dbReference>
<proteinExistence type="inferred from homology"/>
<keyword evidence="4" id="KW-1133">Transmembrane helix</keyword>
<evidence type="ECO:0000256" key="4">
    <source>
        <dbReference type="ARBA" id="ARBA00022989"/>
    </source>
</evidence>
<reference evidence="8" key="2">
    <citation type="submission" date="2016-11" db="UniProtKB">
        <authorList>
            <consortium name="WormBaseParasite"/>
        </authorList>
    </citation>
    <scope>IDENTIFICATION</scope>
</reference>
<name>A0A1I7VYG7_LOALO</name>
<feature type="region of interest" description="Disordered" evidence="6">
    <location>
        <begin position="413"/>
        <end position="464"/>
    </location>
</feature>
<evidence type="ECO:0000256" key="5">
    <source>
        <dbReference type="ARBA" id="ARBA00023136"/>
    </source>
</evidence>
<feature type="compositionally biased region" description="Basic and acidic residues" evidence="6">
    <location>
        <begin position="442"/>
        <end position="462"/>
    </location>
</feature>
<protein>
    <submittedName>
        <fullName evidence="8">Anti_prolifrtn domain-containing protein</fullName>
    </submittedName>
</protein>
<dbReference type="GO" id="GO:0016020">
    <property type="term" value="C:membrane"/>
    <property type="evidence" value="ECO:0007669"/>
    <property type="project" value="UniProtKB-SubCell"/>
</dbReference>
<keyword evidence="3" id="KW-0812">Transmembrane</keyword>
<evidence type="ECO:0000256" key="6">
    <source>
        <dbReference type="SAM" id="MobiDB-lite"/>
    </source>
</evidence>
<dbReference type="PANTHER" id="PTHR31893">
    <property type="entry name" value="TRANSMEMBRANE PROTEIN 151 HOMOLOG"/>
    <property type="match status" value="1"/>
</dbReference>
<evidence type="ECO:0000256" key="3">
    <source>
        <dbReference type="ARBA" id="ARBA00022692"/>
    </source>
</evidence>
<sequence>MLLSIKESIFLQDVSKSLIDLERYPITRINITKGFIFACIQAANEFEDQRSRFFIENEIRDDYMEVREGLDFAGIQFIESLIVYSSQSNKRPWYLTSTAFWISSIFLLSWPLRLICDLRTAHVNYQISKLFGTNYLSPSSVNYTGMVTHGSTGDNHELESIIQHDSYLVVPSYSEAMLMEPTNQHVLPNGNFRNRNRVVTTCSENVVIMNYGAVRNSPKRFFRNEPRRSSNGRDFRDRTPFQSRSVSLMFNKVTGRSYPLIVTTPSSAVPRTLNGSPRSATIAGLSAAWRSPGYNTINEESMDDRYPLIEPMKPIDEAPPPYEAALRMCAPFYKQLRRSANSLTSRLNSLSRSTSKELSYKRQVGLEDQGSNHRVEIQADFKAELVPLFEPSQTVDIRFIAPPLHPNLEPTLSVLSQNEKKTENIKKNRKQSTLLSRGIKKSKNDKPVLQEKSRETTDRENESFGAEFRPSIRFWNGNIQLFKTANHSQKERQVFDKMNLQIGKNIGYRYSKAKSVVMNKPETKRGENQRYEQQVKLLNPKKGAEPILSMHETEDDSDDFDLLMNLESGHRDMLTPKPSIWPNTTQFSNRISKRTEYGNQKQTGYLTSNSDCIVGTVTGNQRWNQLNTIVQSGKIWTPRYQIPKVFPALAPQYGVNYQQNPASWDKVSIFRGSIGQYITPITPINGIFNNSIHTSPSTSNSIWMQNRATNISQLWRMLNGVKIPAYPAYTGYAVSSLPTLPTAASISQTNPSSNDFHFYNGLLLLPTMTTMKPNYQKTAVRTDDYGSKQQQKDPRIHFEKKYPINTELRTSKTVDSMANRGSLIPASEFLILS</sequence>
<reference evidence="7" key="1">
    <citation type="submission" date="2012-04" db="EMBL/GenBank/DDBJ databases">
        <title>The Genome Sequence of Loa loa.</title>
        <authorList>
            <consortium name="The Broad Institute Genome Sequencing Platform"/>
            <consortium name="Broad Institute Genome Sequencing Center for Infectious Disease"/>
            <person name="Nutman T.B."/>
            <person name="Fink D.L."/>
            <person name="Russ C."/>
            <person name="Young S."/>
            <person name="Zeng Q."/>
            <person name="Gargeya S."/>
            <person name="Alvarado L."/>
            <person name="Berlin A."/>
            <person name="Chapman S.B."/>
            <person name="Chen Z."/>
            <person name="Freedman E."/>
            <person name="Gellesch M."/>
            <person name="Goldberg J."/>
            <person name="Griggs A."/>
            <person name="Gujja S."/>
            <person name="Heilman E.R."/>
            <person name="Heiman D."/>
            <person name="Howarth C."/>
            <person name="Mehta T."/>
            <person name="Neiman D."/>
            <person name="Pearson M."/>
            <person name="Roberts A."/>
            <person name="Saif S."/>
            <person name="Shea T."/>
            <person name="Shenoy N."/>
            <person name="Sisk P."/>
            <person name="Stolte C."/>
            <person name="Sykes S."/>
            <person name="White J."/>
            <person name="Yandava C."/>
            <person name="Haas B."/>
            <person name="Henn M.R."/>
            <person name="Nusbaum C."/>
            <person name="Birren B."/>
        </authorList>
    </citation>
    <scope>NUCLEOTIDE SEQUENCE [LARGE SCALE GENOMIC DNA]</scope>
</reference>
<dbReference type="InterPro" id="IPR026767">
    <property type="entry name" value="Tmem151"/>
</dbReference>
<evidence type="ECO:0000313" key="8">
    <source>
        <dbReference type="WBParaSite" id="EN70_7671"/>
    </source>
</evidence>
<keyword evidence="7" id="KW-1185">Reference proteome</keyword>
<comment type="subcellular location">
    <subcellularLocation>
        <location evidence="1">Membrane</location>
        <topology evidence="1">Multi-pass membrane protein</topology>
    </subcellularLocation>
</comment>
<evidence type="ECO:0000256" key="1">
    <source>
        <dbReference type="ARBA" id="ARBA00004141"/>
    </source>
</evidence>
<evidence type="ECO:0000313" key="7">
    <source>
        <dbReference type="Proteomes" id="UP000095285"/>
    </source>
</evidence>
<keyword evidence="5" id="KW-0472">Membrane</keyword>